<dbReference type="CDD" id="cd05008">
    <property type="entry name" value="SIS_GlmS_GlmD_1"/>
    <property type="match status" value="1"/>
</dbReference>
<dbReference type="PANTHER" id="PTHR10937">
    <property type="entry name" value="GLUCOSAMINE--FRUCTOSE-6-PHOSPHATE AMINOTRANSFERASE, ISOMERIZING"/>
    <property type="match status" value="1"/>
</dbReference>
<sequence length="345" mass="35375">MTTLTPFEEDILEQPAALRRLVTAGPAPELAALGGRRWDRIVFTGMGSSHFASIPTWRSAVSAGHDAWRVDAGELLDAPGLLTPGTLLVATSQSGASGEVVELLDRLDSGRLRTGAVVGIAADAASPLALQSDVYLPLLSGDEATVSTKSYLNTLAVHRRLAAVLAGEEPATVEGEIAAAADAVEAQLGREIDAGLAARVLEPARPRLAAVAKRDDAATALLAGLITKESSKVAIEAYVGGQFRHGPFELAGPGMTAFLYGAYEADADESTARLAADLVDSGAHVVVVGDLRVDGATIVRTPDGPSLARLATGAVVAELVAVDLARTNGVVPGAFAFGSKVTTTL</sequence>
<evidence type="ECO:0000313" key="6">
    <source>
        <dbReference type="EMBL" id="NYJ22546.1"/>
    </source>
</evidence>
<evidence type="ECO:0000256" key="2">
    <source>
        <dbReference type="ARBA" id="ARBA00012916"/>
    </source>
</evidence>
<protein>
    <recommendedName>
        <fullName evidence="3">Glutamine--fructose-6-phosphate aminotransferase [isomerizing]</fullName>
        <ecNumber evidence="2">2.6.1.16</ecNumber>
    </recommendedName>
</protein>
<dbReference type="Proteomes" id="UP000578352">
    <property type="component" value="Unassembled WGS sequence"/>
</dbReference>
<feature type="domain" description="SIS" evidence="5">
    <location>
        <begin position="30"/>
        <end position="173"/>
    </location>
</feature>
<dbReference type="EMBL" id="JACCFL010000001">
    <property type="protein sequence ID" value="NYJ22546.1"/>
    <property type="molecule type" value="Genomic_DNA"/>
</dbReference>
<dbReference type="Pfam" id="PF01380">
    <property type="entry name" value="SIS"/>
    <property type="match status" value="1"/>
</dbReference>
<dbReference type="Gene3D" id="3.40.50.10490">
    <property type="entry name" value="Glucose-6-phosphate isomerase like protein, domain 1"/>
    <property type="match status" value="2"/>
</dbReference>
<dbReference type="InterPro" id="IPR035466">
    <property type="entry name" value="GlmS/AgaS_SIS"/>
</dbReference>
<keyword evidence="6" id="KW-0032">Aminotransferase</keyword>
<dbReference type="SUPFAM" id="SSF53697">
    <property type="entry name" value="SIS domain"/>
    <property type="match status" value="1"/>
</dbReference>
<evidence type="ECO:0000256" key="1">
    <source>
        <dbReference type="ARBA" id="ARBA00001031"/>
    </source>
</evidence>
<dbReference type="InterPro" id="IPR046348">
    <property type="entry name" value="SIS_dom_sf"/>
</dbReference>
<dbReference type="EC" id="2.6.1.16" evidence="2"/>
<dbReference type="InterPro" id="IPR001347">
    <property type="entry name" value="SIS_dom"/>
</dbReference>
<dbReference type="PROSITE" id="PS51464">
    <property type="entry name" value="SIS"/>
    <property type="match status" value="1"/>
</dbReference>
<proteinExistence type="predicted"/>
<dbReference type="GO" id="GO:0006047">
    <property type="term" value="P:UDP-N-acetylglucosamine metabolic process"/>
    <property type="evidence" value="ECO:0007669"/>
    <property type="project" value="TreeGrafter"/>
</dbReference>
<keyword evidence="4" id="KW-0677">Repeat</keyword>
<dbReference type="GO" id="GO:0005829">
    <property type="term" value="C:cytosol"/>
    <property type="evidence" value="ECO:0007669"/>
    <property type="project" value="TreeGrafter"/>
</dbReference>
<keyword evidence="6" id="KW-0808">Transferase</keyword>
<name>A0A853CNW0_9MICO</name>
<evidence type="ECO:0000259" key="5">
    <source>
        <dbReference type="PROSITE" id="PS51464"/>
    </source>
</evidence>
<comment type="catalytic activity">
    <reaction evidence="1">
        <text>D-fructose 6-phosphate + L-glutamine = D-glucosamine 6-phosphate + L-glutamate</text>
        <dbReference type="Rhea" id="RHEA:13237"/>
        <dbReference type="ChEBI" id="CHEBI:29985"/>
        <dbReference type="ChEBI" id="CHEBI:58359"/>
        <dbReference type="ChEBI" id="CHEBI:58725"/>
        <dbReference type="ChEBI" id="CHEBI:61527"/>
        <dbReference type="EC" id="2.6.1.16"/>
    </reaction>
</comment>
<dbReference type="GO" id="GO:0006487">
    <property type="term" value="P:protein N-linked glycosylation"/>
    <property type="evidence" value="ECO:0007669"/>
    <property type="project" value="TreeGrafter"/>
</dbReference>
<accession>A0A853CNW0</accession>
<organism evidence="6 7">
    <name type="scientific">Leifsonia shinshuensis</name>
    <dbReference type="NCBI Taxonomy" id="150026"/>
    <lineage>
        <taxon>Bacteria</taxon>
        <taxon>Bacillati</taxon>
        <taxon>Actinomycetota</taxon>
        <taxon>Actinomycetes</taxon>
        <taxon>Micrococcales</taxon>
        <taxon>Microbacteriaceae</taxon>
        <taxon>Leifsonia</taxon>
    </lineage>
</organism>
<dbReference type="GO" id="GO:0097367">
    <property type="term" value="F:carbohydrate derivative binding"/>
    <property type="evidence" value="ECO:0007669"/>
    <property type="project" value="InterPro"/>
</dbReference>
<comment type="caution">
    <text evidence="6">The sequence shown here is derived from an EMBL/GenBank/DDBJ whole genome shotgun (WGS) entry which is preliminary data.</text>
</comment>
<dbReference type="AlphaFoldDB" id="A0A853CNW0"/>
<evidence type="ECO:0000256" key="3">
    <source>
        <dbReference type="ARBA" id="ARBA00016090"/>
    </source>
</evidence>
<dbReference type="PANTHER" id="PTHR10937:SF0">
    <property type="entry name" value="GLUTAMINE--FRUCTOSE-6-PHOSPHATE TRANSAMINASE (ISOMERIZING)"/>
    <property type="match status" value="1"/>
</dbReference>
<gene>
    <name evidence="6" type="ORF">HNR13_000833</name>
</gene>
<evidence type="ECO:0000256" key="4">
    <source>
        <dbReference type="ARBA" id="ARBA00022737"/>
    </source>
</evidence>
<evidence type="ECO:0000313" key="7">
    <source>
        <dbReference type="Proteomes" id="UP000578352"/>
    </source>
</evidence>
<dbReference type="GO" id="GO:0004360">
    <property type="term" value="F:glutamine-fructose-6-phosphate transaminase (isomerizing) activity"/>
    <property type="evidence" value="ECO:0007669"/>
    <property type="project" value="UniProtKB-EC"/>
</dbReference>
<dbReference type="RefSeq" id="WP_179604582.1">
    <property type="nucleotide sequence ID" value="NZ_BAABEH010000001.1"/>
</dbReference>
<reference evidence="6 7" key="1">
    <citation type="submission" date="2020-07" db="EMBL/GenBank/DDBJ databases">
        <title>Sequencing the genomes of 1000 actinobacteria strains.</title>
        <authorList>
            <person name="Klenk H.-P."/>
        </authorList>
    </citation>
    <scope>NUCLEOTIDE SEQUENCE [LARGE SCALE GENOMIC DNA]</scope>
    <source>
        <strain evidence="6 7">DSM 15165</strain>
    </source>
</reference>
<dbReference type="GO" id="GO:0006002">
    <property type="term" value="P:fructose 6-phosphate metabolic process"/>
    <property type="evidence" value="ECO:0007669"/>
    <property type="project" value="TreeGrafter"/>
</dbReference>